<protein>
    <submittedName>
        <fullName evidence="2">Uncharacterized protein</fullName>
    </submittedName>
</protein>
<sequence length="96" mass="10371">MSSAKPLIILAIPRAPKSRPNPSMEPSSFFVSPEATTFYHKLFPRGSLSLRYLTCHCPPVAATVRTLKEPCVSDSEDSDATDSEMLPGASKGSLVF</sequence>
<name>A0AAD4VFL3_PRUDU</name>
<proteinExistence type="predicted"/>
<accession>A0AAD4VFL3</accession>
<gene>
    <name evidence="2" type="ORF">L3X38_032054</name>
</gene>
<evidence type="ECO:0000313" key="2">
    <source>
        <dbReference type="EMBL" id="KAI5322982.1"/>
    </source>
</evidence>
<dbReference type="EMBL" id="JAJFAZ020000006">
    <property type="protein sequence ID" value="KAI5322982.1"/>
    <property type="molecule type" value="Genomic_DNA"/>
</dbReference>
<evidence type="ECO:0000313" key="3">
    <source>
        <dbReference type="Proteomes" id="UP001054821"/>
    </source>
</evidence>
<keyword evidence="3" id="KW-1185">Reference proteome</keyword>
<dbReference type="AlphaFoldDB" id="A0AAD4VFL3"/>
<feature type="region of interest" description="Disordered" evidence="1">
    <location>
        <begin position="70"/>
        <end position="96"/>
    </location>
</feature>
<dbReference type="Proteomes" id="UP001054821">
    <property type="component" value="Chromosome 6"/>
</dbReference>
<organism evidence="2 3">
    <name type="scientific">Prunus dulcis</name>
    <name type="common">Almond</name>
    <name type="synonym">Amygdalus dulcis</name>
    <dbReference type="NCBI Taxonomy" id="3755"/>
    <lineage>
        <taxon>Eukaryota</taxon>
        <taxon>Viridiplantae</taxon>
        <taxon>Streptophyta</taxon>
        <taxon>Embryophyta</taxon>
        <taxon>Tracheophyta</taxon>
        <taxon>Spermatophyta</taxon>
        <taxon>Magnoliopsida</taxon>
        <taxon>eudicotyledons</taxon>
        <taxon>Gunneridae</taxon>
        <taxon>Pentapetalae</taxon>
        <taxon>rosids</taxon>
        <taxon>fabids</taxon>
        <taxon>Rosales</taxon>
        <taxon>Rosaceae</taxon>
        <taxon>Amygdaloideae</taxon>
        <taxon>Amygdaleae</taxon>
        <taxon>Prunus</taxon>
    </lineage>
</organism>
<reference evidence="2 3" key="1">
    <citation type="journal article" date="2022" name="G3 (Bethesda)">
        <title>Whole-genome sequence and methylome profiling of the almond [Prunus dulcis (Mill.) D.A. Webb] cultivar 'Nonpareil'.</title>
        <authorList>
            <person name="D'Amico-Willman K.M."/>
            <person name="Ouma W.Z."/>
            <person name="Meulia T."/>
            <person name="Sideli G.M."/>
            <person name="Gradziel T.M."/>
            <person name="Fresnedo-Ramirez J."/>
        </authorList>
    </citation>
    <scope>NUCLEOTIDE SEQUENCE [LARGE SCALE GENOMIC DNA]</scope>
    <source>
        <strain evidence="2">Clone GOH B32 T37-40</strain>
    </source>
</reference>
<evidence type="ECO:0000256" key="1">
    <source>
        <dbReference type="SAM" id="MobiDB-lite"/>
    </source>
</evidence>
<comment type="caution">
    <text evidence="2">The sequence shown here is derived from an EMBL/GenBank/DDBJ whole genome shotgun (WGS) entry which is preliminary data.</text>
</comment>